<comment type="caution">
    <text evidence="4">The sequence shown here is derived from an EMBL/GenBank/DDBJ whole genome shotgun (WGS) entry which is preliminary data.</text>
</comment>
<evidence type="ECO:0000256" key="3">
    <source>
        <dbReference type="ARBA" id="ARBA00023315"/>
    </source>
</evidence>
<reference evidence="4 5" key="1">
    <citation type="submission" date="2019-11" db="EMBL/GenBank/DDBJ databases">
        <title>Type strains purchased from KCTC, JCM and DSMZ.</title>
        <authorList>
            <person name="Lu H."/>
        </authorList>
    </citation>
    <scope>NUCLEOTIDE SEQUENCE [LARGE SCALE GENOMIC DNA]</scope>
    <source>
        <strain evidence="4 5">KCTC 22382</strain>
    </source>
</reference>
<evidence type="ECO:0000313" key="4">
    <source>
        <dbReference type="EMBL" id="MTV39328.1"/>
    </source>
</evidence>
<keyword evidence="2 4" id="KW-0808">Transferase</keyword>
<dbReference type="InterPro" id="IPR045304">
    <property type="entry name" value="LbH_SAT"/>
</dbReference>
<dbReference type="GO" id="GO:0016746">
    <property type="term" value="F:acyltransferase activity"/>
    <property type="evidence" value="ECO:0007669"/>
    <property type="project" value="UniProtKB-KW"/>
</dbReference>
<dbReference type="SUPFAM" id="SSF51161">
    <property type="entry name" value="Trimeric LpxA-like enzymes"/>
    <property type="match status" value="1"/>
</dbReference>
<keyword evidence="5" id="KW-1185">Reference proteome</keyword>
<dbReference type="Gene3D" id="2.160.10.10">
    <property type="entry name" value="Hexapeptide repeat proteins"/>
    <property type="match status" value="1"/>
</dbReference>
<dbReference type="InterPro" id="IPR011004">
    <property type="entry name" value="Trimer_LpxA-like_sf"/>
</dbReference>
<evidence type="ECO:0000256" key="1">
    <source>
        <dbReference type="ARBA" id="ARBA00007274"/>
    </source>
</evidence>
<dbReference type="OrthoDB" id="8612290at2"/>
<comment type="similarity">
    <text evidence="1">Belongs to the transferase hexapeptide repeat family.</text>
</comment>
<keyword evidence="3" id="KW-0012">Acyltransferase</keyword>
<organism evidence="4 5">
    <name type="scientific">Duganella radicis</name>
    <dbReference type="NCBI Taxonomy" id="551988"/>
    <lineage>
        <taxon>Bacteria</taxon>
        <taxon>Pseudomonadati</taxon>
        <taxon>Pseudomonadota</taxon>
        <taxon>Betaproteobacteria</taxon>
        <taxon>Burkholderiales</taxon>
        <taxon>Oxalobacteraceae</taxon>
        <taxon>Telluria group</taxon>
        <taxon>Duganella</taxon>
    </lineage>
</organism>
<dbReference type="InterPro" id="IPR001451">
    <property type="entry name" value="Hexapep"/>
</dbReference>
<dbReference type="CDD" id="cd03354">
    <property type="entry name" value="LbH_SAT"/>
    <property type="match status" value="1"/>
</dbReference>
<proteinExistence type="inferred from homology"/>
<evidence type="ECO:0000256" key="2">
    <source>
        <dbReference type="ARBA" id="ARBA00022679"/>
    </source>
</evidence>
<dbReference type="Pfam" id="PF00132">
    <property type="entry name" value="Hexapep"/>
    <property type="match status" value="1"/>
</dbReference>
<name>A0A6L6PJQ7_9BURK</name>
<protein>
    <submittedName>
        <fullName evidence="4">Serine acetyltransferase</fullName>
    </submittedName>
</protein>
<dbReference type="PANTHER" id="PTHR42811">
    <property type="entry name" value="SERINE ACETYLTRANSFERASE"/>
    <property type="match status" value="1"/>
</dbReference>
<dbReference type="Proteomes" id="UP000475582">
    <property type="component" value="Unassembled WGS sequence"/>
</dbReference>
<dbReference type="EMBL" id="WNKY01000018">
    <property type="protein sequence ID" value="MTV39328.1"/>
    <property type="molecule type" value="Genomic_DNA"/>
</dbReference>
<evidence type="ECO:0000313" key="5">
    <source>
        <dbReference type="Proteomes" id="UP000475582"/>
    </source>
</evidence>
<dbReference type="AlphaFoldDB" id="A0A6L6PJQ7"/>
<accession>A0A6L6PJQ7</accession>
<sequence length="172" mass="19161">MNKEKIACDVKRWAKIIRNDPQGDLYPNFLFFMTFYPEFRNLCYYRMGKFGGFFNVFCRQMDTLFLATPEIGPGLFIQHGFSTIVAAKSIGANCWINQQVTIGYSNETDCPTLEDNVTVCAGAKVIGKATVGENSKIGANAVVVKDVPPNVTVVGIPARIVRRDGIRRDEPL</sequence>
<gene>
    <name evidence="4" type="ORF">GM676_17290</name>
</gene>